<dbReference type="EMBL" id="CP081295">
    <property type="protein sequence ID" value="QZD89100.1"/>
    <property type="molecule type" value="Genomic_DNA"/>
</dbReference>
<protein>
    <recommendedName>
        <fullName evidence="4">SGNH hydrolase-type esterase domain-containing protein</fullName>
    </recommendedName>
</protein>
<accession>A0ABX8ZJC7</accession>
<dbReference type="Pfam" id="PF00657">
    <property type="entry name" value="Lipase_GDSL"/>
    <property type="match status" value="1"/>
</dbReference>
<dbReference type="RefSeq" id="WP_221424603.1">
    <property type="nucleotide sequence ID" value="NZ_CP081295.1"/>
</dbReference>
<keyword evidence="3" id="KW-1185">Reference proteome</keyword>
<organism evidence="2 3">
    <name type="scientific">Qipengyuania aurantiaca</name>
    <dbReference type="NCBI Taxonomy" id="2867233"/>
    <lineage>
        <taxon>Bacteria</taxon>
        <taxon>Pseudomonadati</taxon>
        <taxon>Pseudomonadota</taxon>
        <taxon>Alphaproteobacteria</taxon>
        <taxon>Sphingomonadales</taxon>
        <taxon>Erythrobacteraceae</taxon>
        <taxon>Qipengyuania</taxon>
    </lineage>
</organism>
<evidence type="ECO:0008006" key="4">
    <source>
        <dbReference type="Google" id="ProtNLM"/>
    </source>
</evidence>
<evidence type="ECO:0000313" key="2">
    <source>
        <dbReference type="EMBL" id="QZD89100.1"/>
    </source>
</evidence>
<evidence type="ECO:0000256" key="1">
    <source>
        <dbReference type="ARBA" id="ARBA00022801"/>
    </source>
</evidence>
<proteinExistence type="predicted"/>
<gene>
    <name evidence="2" type="ORF">K3148_09655</name>
</gene>
<keyword evidence="1" id="KW-0378">Hydrolase</keyword>
<dbReference type="Gene3D" id="2.60.120.380">
    <property type="match status" value="1"/>
</dbReference>
<dbReference type="SUPFAM" id="SSF52266">
    <property type="entry name" value="SGNH hydrolase"/>
    <property type="match status" value="1"/>
</dbReference>
<evidence type="ECO:0000313" key="3">
    <source>
        <dbReference type="Proteomes" id="UP000824281"/>
    </source>
</evidence>
<reference evidence="2 3" key="1">
    <citation type="submission" date="2021-08" db="EMBL/GenBank/DDBJ databases">
        <title>Comparative Genomics Analysis of the Genus Qipengyuania Reveals Extensive Genetic Diversity and Metabolic Versatility, Including the Description of Fifteen Novel Species.</title>
        <authorList>
            <person name="Liu Y."/>
        </authorList>
    </citation>
    <scope>NUCLEOTIDE SEQUENCE [LARGE SCALE GENOMIC DNA]</scope>
    <source>
        <strain evidence="2 3">1NDH13</strain>
    </source>
</reference>
<dbReference type="InterPro" id="IPR001087">
    <property type="entry name" value="GDSL"/>
</dbReference>
<dbReference type="PANTHER" id="PTHR45648:SF5">
    <property type="entry name" value="OS04G0577300 PROTEIN"/>
    <property type="match status" value="1"/>
</dbReference>
<sequence length="515" mass="54900">MARPDKGSDVSLLSNDTLSFSNVYVLGDSLVDSGNVLGLLDWYNLDGWLLPEGAPVPEDGYFEGRFTNGYTYADLIANRYVGAPTEAVFPYGYDDVLFGWPVAPFARDPIGNSLNFAYGGAQVFRDGSFLPGIDGQTDALRDAVDGRFGAQDLAIISIGGNDVRELAPASGTVTGRDLAMLDIQRSVAELLSEMSQLASDGLKTIMLTGMPDVGLIPEYDANRDGRLDSGEQFRAELASEYSAYFDFLVRTEVIPQLEALGVTVHYTPLLDITDANGNVIEEGALSLVLPTIAALNGITVEQIEADPLAYADLIYFDPIHPTAQVHALVGSYMHARMEGTEWIEIMPMDESALLRSFTGVIDFAGETDSFGIRLQKGETYTIEVLGMSTLGTDGSLADPWLQLADKSGNAVTQGFTLTSGNDSGLGFDASFTFTANASGRFTITVGAEGSLTGSYVVQVGTAQVSATLAAQSAPETSLDIASAFELSEPAMAEPVYADHGAKAWGAIDPMDIYIY</sequence>
<dbReference type="InterPro" id="IPR051058">
    <property type="entry name" value="GDSL_Est/Lipase"/>
</dbReference>
<dbReference type="PANTHER" id="PTHR45648">
    <property type="entry name" value="GDSL LIPASE/ACYLHYDROLASE FAMILY PROTEIN (AFU_ORTHOLOGUE AFUA_4G14700)"/>
    <property type="match status" value="1"/>
</dbReference>
<dbReference type="Gene3D" id="3.40.50.1110">
    <property type="entry name" value="SGNH hydrolase"/>
    <property type="match status" value="1"/>
</dbReference>
<name>A0ABX8ZJC7_9SPHN</name>
<dbReference type="InterPro" id="IPR036514">
    <property type="entry name" value="SGNH_hydro_sf"/>
</dbReference>
<dbReference type="Proteomes" id="UP000824281">
    <property type="component" value="Chromosome"/>
</dbReference>